<protein>
    <recommendedName>
        <fullName evidence="3">HNH domain-containing protein</fullName>
    </recommendedName>
</protein>
<evidence type="ECO:0000313" key="1">
    <source>
        <dbReference type="EMBL" id="QBD80514.1"/>
    </source>
</evidence>
<gene>
    <name evidence="1" type="ORF">EPA93_32900</name>
</gene>
<proteinExistence type="predicted"/>
<organism evidence="1 2">
    <name type="scientific">Ktedonosporobacter rubrisoli</name>
    <dbReference type="NCBI Taxonomy" id="2509675"/>
    <lineage>
        <taxon>Bacteria</taxon>
        <taxon>Bacillati</taxon>
        <taxon>Chloroflexota</taxon>
        <taxon>Ktedonobacteria</taxon>
        <taxon>Ktedonobacterales</taxon>
        <taxon>Ktedonosporobacteraceae</taxon>
        <taxon>Ktedonosporobacter</taxon>
    </lineage>
</organism>
<dbReference type="EMBL" id="CP035758">
    <property type="protein sequence ID" value="QBD80514.1"/>
    <property type="molecule type" value="Genomic_DNA"/>
</dbReference>
<dbReference type="CDD" id="cd00085">
    <property type="entry name" value="HNHc"/>
    <property type="match status" value="1"/>
</dbReference>
<evidence type="ECO:0008006" key="3">
    <source>
        <dbReference type="Google" id="ProtNLM"/>
    </source>
</evidence>
<accession>A0A4P6JXW7</accession>
<keyword evidence="2" id="KW-1185">Reference proteome</keyword>
<dbReference type="KEGG" id="kbs:EPA93_32900"/>
<evidence type="ECO:0000313" key="2">
    <source>
        <dbReference type="Proteomes" id="UP000290365"/>
    </source>
</evidence>
<name>A0A4P6JXW7_KTERU</name>
<dbReference type="AlphaFoldDB" id="A0A4P6JXW7"/>
<reference evidence="1 2" key="1">
    <citation type="submission" date="2019-01" db="EMBL/GenBank/DDBJ databases">
        <title>Ktedonosporobacter rubrisoli SCAWS-G2.</title>
        <authorList>
            <person name="Huang Y."/>
            <person name="Yan B."/>
        </authorList>
    </citation>
    <scope>NUCLEOTIDE SEQUENCE [LARGE SCALE GENOMIC DNA]</scope>
    <source>
        <strain evidence="1 2">SCAWS-G2</strain>
    </source>
</reference>
<dbReference type="OrthoDB" id="9779761at2"/>
<dbReference type="Proteomes" id="UP000290365">
    <property type="component" value="Chromosome"/>
</dbReference>
<dbReference type="InterPro" id="IPR003615">
    <property type="entry name" value="HNH_nuc"/>
</dbReference>
<sequence length="279" mass="32603">MANSCAMRKGEMHMLSSEKLTENNLYTRRNLQDIFNIKDASLKNGVFRPAGYKSIWLFITEKKAKDRPQLYDLLCGDTLYWDGQPEGRTDKLIIEHDAADLELLVFYRKHKNEFPNFGFRYEGRFRYISHTKSRPTQFILQRIKSILYVAKKDIEALKIEEASEPYYFREGKSQLRLTNTHERNPRLRAEAIKIHGVRCYVCDFSFSEAYGPLGNGFIEIHHLRPVAEYTEETLVDPSNDMLPLCANCHRMIHRNPDKLLSPDELRTILKANTASHENK</sequence>